<name>A0ABX0J2Q5_9BACL</name>
<dbReference type="RefSeq" id="WP_166147325.1">
    <property type="nucleotide sequence ID" value="NZ_JAAOIW010000002.1"/>
</dbReference>
<dbReference type="Pfam" id="PF05402">
    <property type="entry name" value="PqqD"/>
    <property type="match status" value="1"/>
</dbReference>
<sequence length="88" mass="9819">MSTLYKRSPLAQAVECEGEWVIIQVKNDTITKLNDTAGSVWSLLYKSMTVNQLILFAGLQKDPVMEASAADVEVLLEHLVQIGLVEKW</sequence>
<evidence type="ECO:0000313" key="1">
    <source>
        <dbReference type="EMBL" id="NHN29404.1"/>
    </source>
</evidence>
<dbReference type="InterPro" id="IPR008792">
    <property type="entry name" value="PQQD"/>
</dbReference>
<comment type="caution">
    <text evidence="1">The sequence shown here is derived from an EMBL/GenBank/DDBJ whole genome shotgun (WGS) entry which is preliminary data.</text>
</comment>
<evidence type="ECO:0000313" key="2">
    <source>
        <dbReference type="Proteomes" id="UP001165962"/>
    </source>
</evidence>
<proteinExistence type="predicted"/>
<reference evidence="1" key="1">
    <citation type="submission" date="2020-03" db="EMBL/GenBank/DDBJ databases">
        <title>Draft sequencing of Paenibacilllus sp. S3N08.</title>
        <authorList>
            <person name="Kim D.-U."/>
        </authorList>
    </citation>
    <scope>NUCLEOTIDE SEQUENCE</scope>
    <source>
        <strain evidence="1">S3N08</strain>
    </source>
</reference>
<keyword evidence="2" id="KW-1185">Reference proteome</keyword>
<dbReference type="Gene3D" id="1.10.10.1150">
    <property type="entry name" value="Coenzyme PQQ synthesis protein D (PqqD)"/>
    <property type="match status" value="1"/>
</dbReference>
<dbReference type="EMBL" id="JAAOIW010000002">
    <property type="protein sequence ID" value="NHN29404.1"/>
    <property type="molecule type" value="Genomic_DNA"/>
</dbReference>
<dbReference type="InterPro" id="IPR041881">
    <property type="entry name" value="PqqD_sf"/>
</dbReference>
<gene>
    <name evidence="1" type="ORF">G9U52_06115</name>
</gene>
<dbReference type="Proteomes" id="UP001165962">
    <property type="component" value="Unassembled WGS sequence"/>
</dbReference>
<protein>
    <submittedName>
        <fullName evidence="1">PqqD family protein</fullName>
    </submittedName>
</protein>
<organism evidence="1 2">
    <name type="scientific">Paenibacillus agricola</name>
    <dbReference type="NCBI Taxonomy" id="2716264"/>
    <lineage>
        <taxon>Bacteria</taxon>
        <taxon>Bacillati</taxon>
        <taxon>Bacillota</taxon>
        <taxon>Bacilli</taxon>
        <taxon>Bacillales</taxon>
        <taxon>Paenibacillaceae</taxon>
        <taxon>Paenibacillus</taxon>
    </lineage>
</organism>
<accession>A0ABX0J2Q5</accession>